<accession>A0A1V6CB30</accession>
<comment type="caution">
    <text evidence="1">The sequence shown here is derived from an EMBL/GenBank/DDBJ whole genome shotgun (WGS) entry which is preliminary data.</text>
</comment>
<dbReference type="AlphaFoldDB" id="A0A1V6CB30"/>
<reference evidence="1" key="1">
    <citation type="submission" date="2017-02" db="EMBL/GenBank/DDBJ databases">
        <title>Delving into the versatile metabolic prowess of the omnipresent phylum Bacteroidetes.</title>
        <authorList>
            <person name="Nobu M.K."/>
            <person name="Mei R."/>
            <person name="Narihiro T."/>
            <person name="Kuroda K."/>
            <person name="Liu W.-T."/>
        </authorList>
    </citation>
    <scope>NUCLEOTIDE SEQUENCE</scope>
    <source>
        <strain evidence="1">ADurb.Bin131</strain>
    </source>
</reference>
<organism evidence="1">
    <name type="scientific">candidate division TA06 bacterium ADurb.Bin131</name>
    <dbReference type="NCBI Taxonomy" id="1852827"/>
    <lineage>
        <taxon>Bacteria</taxon>
        <taxon>Bacteria division TA06</taxon>
    </lineage>
</organism>
<dbReference type="Proteomes" id="UP000485562">
    <property type="component" value="Unassembled WGS sequence"/>
</dbReference>
<evidence type="ECO:0008006" key="2">
    <source>
        <dbReference type="Google" id="ProtNLM"/>
    </source>
</evidence>
<name>A0A1V6CB30_UNCT6</name>
<sequence length="95" mass="10850">MDEKKNPLYKVIALGLASFSLAEKKGKGVLENLEKEVKEKKLEEKIEKRFSALLGKIDKIKGVRKEKIADVFGVATKQEIENLKNEIENLKHDKQ</sequence>
<dbReference type="EMBL" id="MWDQ01000051">
    <property type="protein sequence ID" value="OQB74122.1"/>
    <property type="molecule type" value="Genomic_DNA"/>
</dbReference>
<protein>
    <recommendedName>
        <fullName evidence="2">Poly(Hydroxyalcanoate) granule associated protein (Phasin)</fullName>
    </recommendedName>
</protein>
<gene>
    <name evidence="1" type="ORF">BWX89_00632</name>
</gene>
<proteinExistence type="predicted"/>
<evidence type="ECO:0000313" key="1">
    <source>
        <dbReference type="EMBL" id="OQB74122.1"/>
    </source>
</evidence>